<dbReference type="AlphaFoldDB" id="A0A1R3KUJ4"/>
<reference evidence="13" key="1">
    <citation type="submission" date="2013-09" db="EMBL/GenBank/DDBJ databases">
        <title>Corchorus olitorius genome sequencing.</title>
        <authorList>
            <person name="Alam M."/>
            <person name="Haque M.S."/>
            <person name="Islam M.S."/>
            <person name="Emdad E.M."/>
            <person name="Islam M.M."/>
            <person name="Ahmed B."/>
            <person name="Halim A."/>
            <person name="Hossen Q.M.M."/>
            <person name="Hossain M.Z."/>
            <person name="Ahmed R."/>
            <person name="Khan M.M."/>
            <person name="Islam R."/>
            <person name="Rashid M.M."/>
            <person name="Khan S.A."/>
            <person name="Rahman M.S."/>
            <person name="Alam M."/>
            <person name="Yahiya A.S."/>
            <person name="Khan M.S."/>
            <person name="Azam M.S."/>
            <person name="Haque T."/>
            <person name="Lashkar M.Z.H."/>
            <person name="Akhand A.I."/>
            <person name="Morshed G."/>
            <person name="Roy S."/>
            <person name="Uddin K.S."/>
            <person name="Rabeya T."/>
            <person name="Hossain A.S."/>
            <person name="Chowdhury A."/>
            <person name="Snigdha A.R."/>
            <person name="Mortoza M.S."/>
            <person name="Matin S.A."/>
            <person name="Hoque S.M.E."/>
            <person name="Islam M.K."/>
            <person name="Roy D.K."/>
            <person name="Haider R."/>
            <person name="Moosa M.M."/>
            <person name="Elias S.M."/>
            <person name="Hasan A.M."/>
            <person name="Jahan S."/>
            <person name="Shafiuddin M."/>
            <person name="Mahmood N."/>
            <person name="Shommy N.S."/>
        </authorList>
    </citation>
    <scope>NUCLEOTIDE SEQUENCE [LARGE SCALE GENOMIC DNA]</scope>
    <source>
        <strain evidence="13">cv. O-4</strain>
    </source>
</reference>
<keyword evidence="4" id="KW-0808">Transferase</keyword>
<dbReference type="EMBL" id="AWUE01011322">
    <property type="protein sequence ID" value="OMP10745.1"/>
    <property type="molecule type" value="Genomic_DNA"/>
</dbReference>
<keyword evidence="6" id="KW-0418">Kinase</keyword>
<keyword evidence="13" id="KW-1185">Reference proteome</keyword>
<evidence type="ECO:0000256" key="7">
    <source>
        <dbReference type="ARBA" id="ARBA00022840"/>
    </source>
</evidence>
<evidence type="ECO:0000313" key="13">
    <source>
        <dbReference type="Proteomes" id="UP000187203"/>
    </source>
</evidence>
<dbReference type="PROSITE" id="PS50011">
    <property type="entry name" value="PROTEIN_KINASE_DOM"/>
    <property type="match status" value="1"/>
</dbReference>
<evidence type="ECO:0000256" key="4">
    <source>
        <dbReference type="ARBA" id="ARBA00022679"/>
    </source>
</evidence>
<dbReference type="PANTHER" id="PTHR45637">
    <property type="entry name" value="FLIPPASE KINASE 1-RELATED"/>
    <property type="match status" value="1"/>
</dbReference>
<dbReference type="GO" id="GO:0004674">
    <property type="term" value="F:protein serine/threonine kinase activity"/>
    <property type="evidence" value="ECO:0007669"/>
    <property type="project" value="UniProtKB-KW"/>
</dbReference>
<evidence type="ECO:0000256" key="1">
    <source>
        <dbReference type="ARBA" id="ARBA00009903"/>
    </source>
</evidence>
<keyword evidence="5" id="KW-0547">Nucleotide-binding</keyword>
<name>A0A1R3KUJ4_9ROSI</name>
<dbReference type="SMART" id="SM00220">
    <property type="entry name" value="S_TKc"/>
    <property type="match status" value="1"/>
</dbReference>
<dbReference type="InterPro" id="IPR011009">
    <property type="entry name" value="Kinase-like_dom_sf"/>
</dbReference>
<comment type="caution">
    <text evidence="12">The sequence shown here is derived from an EMBL/GenBank/DDBJ whole genome shotgun (WGS) entry which is preliminary data.</text>
</comment>
<dbReference type="PROSITE" id="PS00108">
    <property type="entry name" value="PROTEIN_KINASE_ST"/>
    <property type="match status" value="1"/>
</dbReference>
<dbReference type="GO" id="GO:0005524">
    <property type="term" value="F:ATP binding"/>
    <property type="evidence" value="ECO:0007669"/>
    <property type="project" value="UniProtKB-KW"/>
</dbReference>
<comment type="similarity">
    <text evidence="1">Belongs to the protein kinase superfamily. AGC Ser/Thr protein kinase family.</text>
</comment>
<dbReference type="OrthoDB" id="432483at2759"/>
<dbReference type="FunFam" id="1.10.510.10:FF:000020">
    <property type="entry name" value="serine/threonine-protein kinase D6PK-like"/>
    <property type="match status" value="1"/>
</dbReference>
<organism evidence="12 13">
    <name type="scientific">Corchorus olitorius</name>
    <dbReference type="NCBI Taxonomy" id="93759"/>
    <lineage>
        <taxon>Eukaryota</taxon>
        <taxon>Viridiplantae</taxon>
        <taxon>Streptophyta</taxon>
        <taxon>Embryophyta</taxon>
        <taxon>Tracheophyta</taxon>
        <taxon>Spermatophyta</taxon>
        <taxon>Magnoliopsida</taxon>
        <taxon>eudicotyledons</taxon>
        <taxon>Gunneridae</taxon>
        <taxon>Pentapetalae</taxon>
        <taxon>rosids</taxon>
        <taxon>malvids</taxon>
        <taxon>Malvales</taxon>
        <taxon>Malvaceae</taxon>
        <taxon>Grewioideae</taxon>
        <taxon>Apeibeae</taxon>
        <taxon>Corchorus</taxon>
    </lineage>
</organism>
<feature type="region of interest" description="Disordered" evidence="10">
    <location>
        <begin position="22"/>
        <end position="45"/>
    </location>
</feature>
<dbReference type="SUPFAM" id="SSF56112">
    <property type="entry name" value="Protein kinase-like (PK-like)"/>
    <property type="match status" value="1"/>
</dbReference>
<proteinExistence type="inferred from homology"/>
<dbReference type="InterPro" id="IPR008271">
    <property type="entry name" value="Ser/Thr_kinase_AS"/>
</dbReference>
<sequence length="422" mass="47245">MEQCVDDLADELDNLSFTSTATTTTTSTTVPETKRSTSSGSEATWTTSNLLSTSTKHHHAPPRDPCWHAIQRVKSDNNVLTLEDLRFVHRLGSGDIGSVYLVELKAAGECFFAAKVMDKKELESRNKESRSRIEREILEALDHPFLPTLYATLDCPRFYASEVVVALEYLHMKGIIYRDLKPENVLVRSDGHIMLTDFDLSLRSDSSISTAQLVYDQNMSTKNSSSDHTVNPRAFGNSSCILPNCMVPAVSCFHPKRRRRKKSMHRGALEIVAEPIDVRSMSFVGTHEYLAPEIVSAEGHGNAVDWWTLGIFIFEMFYGVTPFKGIDHELTLANIVARALEFPKEPTVPASAKDLITQLLVKDPARRMGSTMGATAIKHHQFFDGVNWALLRCTTPPYTPGPITHRDFLATDNIMDNSVEYY</sequence>
<accession>A0A1R3KUJ4</accession>
<protein>
    <recommendedName>
        <fullName evidence="2">non-specific serine/threonine protein kinase</fullName>
        <ecNumber evidence="2">2.7.11.1</ecNumber>
    </recommendedName>
</protein>
<dbReference type="Gene3D" id="1.10.510.10">
    <property type="entry name" value="Transferase(Phosphotransferase) domain 1"/>
    <property type="match status" value="2"/>
</dbReference>
<keyword evidence="3" id="KW-0723">Serine/threonine-protein kinase</keyword>
<dbReference type="FunFam" id="1.10.510.10:FF:000294">
    <property type="entry name" value="Serine/threonine-protein kinase OXI1"/>
    <property type="match status" value="1"/>
</dbReference>
<dbReference type="InterPro" id="IPR000719">
    <property type="entry name" value="Prot_kinase_dom"/>
</dbReference>
<evidence type="ECO:0000313" key="12">
    <source>
        <dbReference type="EMBL" id="OMP10745.1"/>
    </source>
</evidence>
<feature type="compositionally biased region" description="Low complexity" evidence="10">
    <location>
        <begin position="22"/>
        <end position="31"/>
    </location>
</feature>
<evidence type="ECO:0000256" key="6">
    <source>
        <dbReference type="ARBA" id="ARBA00022777"/>
    </source>
</evidence>
<evidence type="ECO:0000256" key="9">
    <source>
        <dbReference type="ARBA" id="ARBA00048679"/>
    </source>
</evidence>
<dbReference type="STRING" id="93759.A0A1R3KUJ4"/>
<evidence type="ECO:0000256" key="3">
    <source>
        <dbReference type="ARBA" id="ARBA00022527"/>
    </source>
</evidence>
<keyword evidence="7" id="KW-0067">ATP-binding</keyword>
<evidence type="ECO:0000256" key="5">
    <source>
        <dbReference type="ARBA" id="ARBA00022741"/>
    </source>
</evidence>
<dbReference type="EC" id="2.7.11.1" evidence="2"/>
<evidence type="ECO:0000256" key="8">
    <source>
        <dbReference type="ARBA" id="ARBA00047899"/>
    </source>
</evidence>
<feature type="domain" description="Protein kinase" evidence="11">
    <location>
        <begin position="85"/>
        <end position="383"/>
    </location>
</feature>
<evidence type="ECO:0000256" key="2">
    <source>
        <dbReference type="ARBA" id="ARBA00012513"/>
    </source>
</evidence>
<comment type="catalytic activity">
    <reaction evidence="9">
        <text>L-seryl-[protein] + ATP = O-phospho-L-seryl-[protein] + ADP + H(+)</text>
        <dbReference type="Rhea" id="RHEA:17989"/>
        <dbReference type="Rhea" id="RHEA-COMP:9863"/>
        <dbReference type="Rhea" id="RHEA-COMP:11604"/>
        <dbReference type="ChEBI" id="CHEBI:15378"/>
        <dbReference type="ChEBI" id="CHEBI:29999"/>
        <dbReference type="ChEBI" id="CHEBI:30616"/>
        <dbReference type="ChEBI" id="CHEBI:83421"/>
        <dbReference type="ChEBI" id="CHEBI:456216"/>
        <dbReference type="EC" id="2.7.11.1"/>
    </reaction>
</comment>
<gene>
    <name evidence="12" type="ORF">COLO4_04304</name>
</gene>
<comment type="catalytic activity">
    <reaction evidence="8">
        <text>L-threonyl-[protein] + ATP = O-phospho-L-threonyl-[protein] + ADP + H(+)</text>
        <dbReference type="Rhea" id="RHEA:46608"/>
        <dbReference type="Rhea" id="RHEA-COMP:11060"/>
        <dbReference type="Rhea" id="RHEA-COMP:11605"/>
        <dbReference type="ChEBI" id="CHEBI:15378"/>
        <dbReference type="ChEBI" id="CHEBI:30013"/>
        <dbReference type="ChEBI" id="CHEBI:30616"/>
        <dbReference type="ChEBI" id="CHEBI:61977"/>
        <dbReference type="ChEBI" id="CHEBI:456216"/>
        <dbReference type="EC" id="2.7.11.1"/>
    </reaction>
</comment>
<dbReference type="Gene3D" id="3.30.200.20">
    <property type="entry name" value="Phosphorylase Kinase, domain 1"/>
    <property type="match status" value="1"/>
</dbReference>
<evidence type="ECO:0000259" key="11">
    <source>
        <dbReference type="PROSITE" id="PS50011"/>
    </source>
</evidence>
<evidence type="ECO:0000256" key="10">
    <source>
        <dbReference type="SAM" id="MobiDB-lite"/>
    </source>
</evidence>
<dbReference type="Proteomes" id="UP000187203">
    <property type="component" value="Unassembled WGS sequence"/>
</dbReference>
<dbReference type="Pfam" id="PF00069">
    <property type="entry name" value="Pkinase"/>
    <property type="match status" value="2"/>
</dbReference>